<dbReference type="Proteomes" id="UP000225433">
    <property type="component" value="Unassembled WGS sequence"/>
</dbReference>
<sequence>MKKTAIFLALISGATFHPALAAEKNIDLKNFTAVNAQKGIKLMIQCAETPSIKVKGTNSAINKLYISQDGNTLNLINEAAKKDNVLSQAVKITLYTNQPLNNLTTKAGVKVTIPACAVDSEQLEVSGEMGSKINIEGKTKHLDLVLNMGAMFNELPQNFSADSAKIHLSMGAKAFLCNIPKITGNLTAGTQIAVNKQAVVKTTDNFASEILRTSCD</sequence>
<gene>
    <name evidence="3" type="ORF">A9255_20485</name>
    <name evidence="4" type="ORF">Xhom_04306</name>
</gene>
<dbReference type="RefSeq" id="WP_069318320.1">
    <property type="nucleotide sequence ID" value="NZ_CAWNQJ010000112.1"/>
</dbReference>
<name>A0A2G0Q099_XENHO</name>
<dbReference type="Proteomes" id="UP000094600">
    <property type="component" value="Chromosome"/>
</dbReference>
<dbReference type="Pfam" id="PF10988">
    <property type="entry name" value="DUF2807"/>
    <property type="match status" value="1"/>
</dbReference>
<evidence type="ECO:0000313" key="5">
    <source>
        <dbReference type="Proteomes" id="UP000094600"/>
    </source>
</evidence>
<dbReference type="KEGG" id="xho:A9255_20485"/>
<evidence type="ECO:0000256" key="1">
    <source>
        <dbReference type="SAM" id="SignalP"/>
    </source>
</evidence>
<reference evidence="4 6" key="2">
    <citation type="journal article" date="2017" name="Nat. Microbiol.">
        <title>Natural product diversity associated with the nematode symbionts Photorhabdus and Xenorhabdus.</title>
        <authorList>
            <person name="Tobias N.J."/>
            <person name="Wolff H."/>
            <person name="Djahanschiri B."/>
            <person name="Grundmann F."/>
            <person name="Kronenwerth M."/>
            <person name="Shi Y.M."/>
            <person name="Simonyi S."/>
            <person name="Grun P."/>
            <person name="Shapiro-Ilan D."/>
            <person name="Pidot S.J."/>
            <person name="Stinear T.P."/>
            <person name="Ebersberger I."/>
            <person name="Bode H.B."/>
        </authorList>
    </citation>
    <scope>NUCLEOTIDE SEQUENCE [LARGE SCALE GENOMIC DNA]</scope>
    <source>
        <strain evidence="4 6">DSM 17903</strain>
    </source>
</reference>
<evidence type="ECO:0000313" key="3">
    <source>
        <dbReference type="EMBL" id="AOM42707.1"/>
    </source>
</evidence>
<feature type="signal peptide" evidence="1">
    <location>
        <begin position="1"/>
        <end position="21"/>
    </location>
</feature>
<protein>
    <recommendedName>
        <fullName evidence="2">Putative auto-transporter adhesin head GIN domain-containing protein</fullName>
    </recommendedName>
</protein>
<evidence type="ECO:0000259" key="2">
    <source>
        <dbReference type="Pfam" id="PF10988"/>
    </source>
</evidence>
<dbReference type="InterPro" id="IPR021255">
    <property type="entry name" value="DUF2807"/>
</dbReference>
<feature type="chain" id="PRO_5013578559" description="Putative auto-transporter adhesin head GIN domain-containing protein" evidence="1">
    <location>
        <begin position="22"/>
        <end position="216"/>
    </location>
</feature>
<dbReference type="AlphaFoldDB" id="A0A2G0Q099"/>
<dbReference type="EMBL" id="CP016176">
    <property type="protein sequence ID" value="AOM42707.1"/>
    <property type="molecule type" value="Genomic_DNA"/>
</dbReference>
<evidence type="ECO:0000313" key="6">
    <source>
        <dbReference type="Proteomes" id="UP000225433"/>
    </source>
</evidence>
<keyword evidence="5" id="KW-1185">Reference proteome</keyword>
<dbReference type="EMBL" id="NJAI01000008">
    <property type="protein sequence ID" value="PHM52638.1"/>
    <property type="molecule type" value="Genomic_DNA"/>
</dbReference>
<dbReference type="Gene3D" id="2.160.20.120">
    <property type="match status" value="1"/>
</dbReference>
<organism evidence="4 6">
    <name type="scientific">Xenorhabdus hominickii</name>
    <dbReference type="NCBI Taxonomy" id="351679"/>
    <lineage>
        <taxon>Bacteria</taxon>
        <taxon>Pseudomonadati</taxon>
        <taxon>Pseudomonadota</taxon>
        <taxon>Gammaproteobacteria</taxon>
        <taxon>Enterobacterales</taxon>
        <taxon>Morganellaceae</taxon>
        <taxon>Xenorhabdus</taxon>
    </lineage>
</organism>
<feature type="domain" description="Putative auto-transporter adhesin head GIN" evidence="2">
    <location>
        <begin position="30"/>
        <end position="194"/>
    </location>
</feature>
<dbReference type="OrthoDB" id="6876326at2"/>
<proteinExistence type="predicted"/>
<accession>A0A2G0Q099</accession>
<keyword evidence="1" id="KW-0732">Signal</keyword>
<reference evidence="3 5" key="1">
    <citation type="submission" date="2016-06" db="EMBL/GenBank/DDBJ databases">
        <title>Bacterial characters and pathogenicity of Xenorhabdus hominickii from an entomopathogenic nematode, Steinernema monticolum.</title>
        <authorList>
            <person name="Park Y."/>
            <person name="Kim Y."/>
        </authorList>
    </citation>
    <scope>NUCLEOTIDE SEQUENCE [LARGE SCALE GENOMIC DNA]</scope>
    <source>
        <strain evidence="3 5">ANU1</strain>
    </source>
</reference>
<evidence type="ECO:0000313" key="4">
    <source>
        <dbReference type="EMBL" id="PHM52638.1"/>
    </source>
</evidence>